<evidence type="ECO:0000313" key="2">
    <source>
        <dbReference type="Proteomes" id="UP000242757"/>
    </source>
</evidence>
<reference evidence="1 2" key="1">
    <citation type="submission" date="2017-08" db="EMBL/GenBank/DDBJ databases">
        <title>A Genome Sequence of Oceanimonas doudoroffii ATCC 27123T.</title>
        <authorList>
            <person name="Brennan M.A."/>
            <person name="Maclea K.S."/>
            <person name="Mcclelland W.D."/>
            <person name="Trachtenberg A.M."/>
        </authorList>
    </citation>
    <scope>NUCLEOTIDE SEQUENCE [LARGE SCALE GENOMIC DNA]</scope>
    <source>
        <strain evidence="1 2">ATCC 27123</strain>
    </source>
</reference>
<accession>A0A233RDY4</accession>
<dbReference type="RefSeq" id="WP_094200979.1">
    <property type="nucleotide sequence ID" value="NZ_NBIM01000003.1"/>
</dbReference>
<proteinExistence type="predicted"/>
<gene>
    <name evidence="1" type="ORF">B6S08_11640</name>
</gene>
<dbReference type="EMBL" id="NBIM01000003">
    <property type="protein sequence ID" value="OXY81611.1"/>
    <property type="molecule type" value="Genomic_DNA"/>
</dbReference>
<organism evidence="1 2">
    <name type="scientific">Oceanimonas doudoroffii</name>
    <dbReference type="NCBI Taxonomy" id="84158"/>
    <lineage>
        <taxon>Bacteria</taxon>
        <taxon>Pseudomonadati</taxon>
        <taxon>Pseudomonadota</taxon>
        <taxon>Gammaproteobacteria</taxon>
        <taxon>Aeromonadales</taxon>
        <taxon>Aeromonadaceae</taxon>
        <taxon>Oceanimonas</taxon>
    </lineage>
</organism>
<dbReference type="AlphaFoldDB" id="A0A233RDY4"/>
<name>A0A233RDY4_9GAMM</name>
<protein>
    <submittedName>
        <fullName evidence="1">Uncharacterized protein</fullName>
    </submittedName>
</protein>
<comment type="caution">
    <text evidence="1">The sequence shown here is derived from an EMBL/GenBank/DDBJ whole genome shotgun (WGS) entry which is preliminary data.</text>
</comment>
<dbReference type="OrthoDB" id="5578873at2"/>
<dbReference type="Proteomes" id="UP000242757">
    <property type="component" value="Unassembled WGS sequence"/>
</dbReference>
<evidence type="ECO:0000313" key="1">
    <source>
        <dbReference type="EMBL" id="OXY81611.1"/>
    </source>
</evidence>
<keyword evidence="2" id="KW-1185">Reference proteome</keyword>
<sequence>MKKLARRGLTGLLVLLLGGWLLLNLLDVNRLKKPVLTWLNENTELGLSVGRLEFNPLSPYKLLAEDVRLGDWFSARQIYLELAQLAPLAGRTEVAILDIIDGRINLLQAQAPALPANLADIHIAELNTRNLALTGQDWEAGGIELHINDWQPRRQGQWQWWADAGLSARVRQLSHSALELSRLDISGHLRQGRLELDDVRGRLAGGLVSGSLILDPAERELRLERPQFSQVKLQLHDALTLPEGWRLLLSRARLDDVSLTTASLTVNGMRGELRDLEWSGRGLPEGRGDWQADEATLDWLRLDNHRLYWLGDADRQGVTLSGRAWEGSIEAELGWYPKQGRLDIDELQLAGNKLVWQPDMAWPLPDVRIHKLNLSRTELLSLDDELPLSLFDGELFVTDLAWSAGLWRPLSQQARLEGRVGELAWNSLIAHAAHFSARLTDEQWLLDQLSGDWLDGNITLNGSLGLYPPHRTQVTLAGKDWQLRHLSNWLQADRGFAGDLDVGASLSGEPGNPASWQGELALAGEDVFVEQLGLDPWLRNRLGEDYARPKQVDSALAALDLAQHDGFLYRLDLHGPVTDGRWQLNGSALQSVRHLLALRGNVSAAGEFNLDLGAINDAGCRELAIALGGDWHSPRLRLHQPAMDTPCRPWYSGPVPYPAAGLPGSLIEAVRALPVESRE</sequence>